<gene>
    <name evidence="1" type="ORF">J2X07_001875</name>
</gene>
<keyword evidence="2" id="KW-1185">Reference proteome</keyword>
<dbReference type="Proteomes" id="UP001258181">
    <property type="component" value="Unassembled WGS sequence"/>
</dbReference>
<dbReference type="EMBL" id="JAVDWA010000003">
    <property type="protein sequence ID" value="MDR7072889.1"/>
    <property type="molecule type" value="Genomic_DNA"/>
</dbReference>
<reference evidence="1 2" key="1">
    <citation type="submission" date="2023-07" db="EMBL/GenBank/DDBJ databases">
        <title>Sorghum-associated microbial communities from plants grown in Nebraska, USA.</title>
        <authorList>
            <person name="Schachtman D."/>
        </authorList>
    </citation>
    <scope>NUCLEOTIDE SEQUENCE [LARGE SCALE GENOMIC DNA]</scope>
    <source>
        <strain evidence="1 2">BE211</strain>
    </source>
</reference>
<evidence type="ECO:0000313" key="2">
    <source>
        <dbReference type="Proteomes" id="UP001258181"/>
    </source>
</evidence>
<organism evidence="1 2">
    <name type="scientific">Fictibacillus barbaricus</name>
    <dbReference type="NCBI Taxonomy" id="182136"/>
    <lineage>
        <taxon>Bacteria</taxon>
        <taxon>Bacillati</taxon>
        <taxon>Bacillota</taxon>
        <taxon>Bacilli</taxon>
        <taxon>Bacillales</taxon>
        <taxon>Fictibacillaceae</taxon>
        <taxon>Fictibacillus</taxon>
    </lineage>
</organism>
<comment type="caution">
    <text evidence="1">The sequence shown here is derived from an EMBL/GenBank/DDBJ whole genome shotgun (WGS) entry which is preliminary data.</text>
</comment>
<dbReference type="RefSeq" id="WP_310258236.1">
    <property type="nucleotide sequence ID" value="NZ_JAVDWA010000003.1"/>
</dbReference>
<protein>
    <submittedName>
        <fullName evidence="1">Uncharacterized protein</fullName>
    </submittedName>
</protein>
<name>A0ABU1U099_9BACL</name>
<evidence type="ECO:0000313" key="1">
    <source>
        <dbReference type="EMBL" id="MDR7072889.1"/>
    </source>
</evidence>
<accession>A0ABU1U099</accession>
<proteinExistence type="predicted"/>
<sequence length="69" mass="7926">MEEENVKSCSCVCKKILPNIQVAGTLIPQDKESKGRNIAHEENVTFIFEESRTLHFNQLVGDEKDEYEL</sequence>